<dbReference type="Proteomes" id="UP001295740">
    <property type="component" value="Unassembled WGS sequence"/>
</dbReference>
<feature type="transmembrane region" description="Helical" evidence="1">
    <location>
        <begin position="12"/>
        <end position="33"/>
    </location>
</feature>
<keyword evidence="4" id="KW-1185">Reference proteome</keyword>
<proteinExistence type="predicted"/>
<protein>
    <submittedName>
        <fullName evidence="3">Uu.00g002340.m01.CDS01</fullName>
    </submittedName>
</protein>
<dbReference type="PANTHER" id="PTHR37019:SF1">
    <property type="entry name" value="EXPERA DOMAIN-CONTAINING PROTEIN"/>
    <property type="match status" value="1"/>
</dbReference>
<dbReference type="InterPro" id="IPR056121">
    <property type="entry name" value="DUF7704"/>
</dbReference>
<keyword evidence="1" id="KW-0472">Membrane</keyword>
<gene>
    <name evidence="3" type="ORF">KHLLAP_LOCUS6572</name>
</gene>
<evidence type="ECO:0000313" key="3">
    <source>
        <dbReference type="EMBL" id="CAJ2506104.1"/>
    </source>
</evidence>
<dbReference type="EMBL" id="CAUWAG010000008">
    <property type="protein sequence ID" value="CAJ2506104.1"/>
    <property type="molecule type" value="Genomic_DNA"/>
</dbReference>
<feature type="transmembrane region" description="Helical" evidence="1">
    <location>
        <begin position="88"/>
        <end position="112"/>
    </location>
</feature>
<dbReference type="PANTHER" id="PTHR37019">
    <property type="entry name" value="CHROMOSOME 1, WHOLE GENOME SHOTGUN SEQUENCE"/>
    <property type="match status" value="1"/>
</dbReference>
<dbReference type="AlphaFoldDB" id="A0AAI8YG69"/>
<dbReference type="Pfam" id="PF24803">
    <property type="entry name" value="DUF7704"/>
    <property type="match status" value="1"/>
</dbReference>
<keyword evidence="1" id="KW-1133">Transmembrane helix</keyword>
<feature type="transmembrane region" description="Helical" evidence="1">
    <location>
        <begin position="127"/>
        <end position="146"/>
    </location>
</feature>
<keyword evidence="1" id="KW-0812">Transmembrane</keyword>
<organism evidence="3 4">
    <name type="scientific">Anthostomella pinea</name>
    <dbReference type="NCBI Taxonomy" id="933095"/>
    <lineage>
        <taxon>Eukaryota</taxon>
        <taxon>Fungi</taxon>
        <taxon>Dikarya</taxon>
        <taxon>Ascomycota</taxon>
        <taxon>Pezizomycotina</taxon>
        <taxon>Sordariomycetes</taxon>
        <taxon>Xylariomycetidae</taxon>
        <taxon>Xylariales</taxon>
        <taxon>Xylariaceae</taxon>
        <taxon>Anthostomella</taxon>
    </lineage>
</organism>
<evidence type="ECO:0000259" key="2">
    <source>
        <dbReference type="Pfam" id="PF24803"/>
    </source>
</evidence>
<reference evidence="3" key="1">
    <citation type="submission" date="2023-10" db="EMBL/GenBank/DDBJ databases">
        <authorList>
            <person name="Hackl T."/>
        </authorList>
    </citation>
    <scope>NUCLEOTIDE SEQUENCE</scope>
</reference>
<evidence type="ECO:0000256" key="1">
    <source>
        <dbReference type="SAM" id="Phobius"/>
    </source>
</evidence>
<evidence type="ECO:0000313" key="4">
    <source>
        <dbReference type="Proteomes" id="UP001295740"/>
    </source>
</evidence>
<feature type="domain" description="DUF7704" evidence="2">
    <location>
        <begin position="6"/>
        <end position="142"/>
    </location>
</feature>
<name>A0AAI8YG69_9PEZI</name>
<sequence length="159" mass="17322">MAPRQTVLPLAYRLFFLIIEPISALVGAYYAHFQQDAYLSMTTHAAAVVPSPATSIIMSQLANLYLLFALNEALVLRCTGDLTIWKTVLFGLLIADVGHVYSVSSLGAWVYYDATRWNAIDWGNVPFVYLGASMRIAFLCGVGLGGQGQANNTKTRKAA</sequence>
<accession>A0AAI8YG69</accession>
<feature type="transmembrane region" description="Helical" evidence="1">
    <location>
        <begin position="53"/>
        <end position="76"/>
    </location>
</feature>
<comment type="caution">
    <text evidence="3">The sequence shown here is derived from an EMBL/GenBank/DDBJ whole genome shotgun (WGS) entry which is preliminary data.</text>
</comment>